<dbReference type="EMBL" id="CP059399">
    <property type="protein sequence ID" value="QLY28169.1"/>
    <property type="molecule type" value="Genomic_DNA"/>
</dbReference>
<evidence type="ECO:0000256" key="4">
    <source>
        <dbReference type="ARBA" id="ARBA00006558"/>
    </source>
</evidence>
<accession>A0A7D6ZTD5</accession>
<dbReference type="InterPro" id="IPR023213">
    <property type="entry name" value="CAT-like_dom_sf"/>
</dbReference>
<evidence type="ECO:0000256" key="10">
    <source>
        <dbReference type="ARBA" id="ARBA00030465"/>
    </source>
</evidence>
<comment type="catalytic activity">
    <reaction evidence="2">
        <text>2 a mycocerosyl-[mycocerosic acid synthase] + a phenolphthiocerol = a dimycocerosyl phenolphthiocerol + 2 holo-[mycocerosic acid synthase].</text>
        <dbReference type="EC" id="2.3.1.282"/>
    </reaction>
</comment>
<dbReference type="Proteomes" id="UP000515512">
    <property type="component" value="Chromosome"/>
</dbReference>
<evidence type="ECO:0000256" key="6">
    <source>
        <dbReference type="ARBA" id="ARBA00013449"/>
    </source>
</evidence>
<keyword evidence="7" id="KW-0443">Lipid metabolism</keyword>
<dbReference type="Gene3D" id="3.30.559.10">
    <property type="entry name" value="Chloramphenicol acetyltransferase-like domain"/>
    <property type="match status" value="1"/>
</dbReference>
<protein>
    <recommendedName>
        <fullName evidence="6">Phthiocerol/phthiodiolone dimycocerosyl transferase</fullName>
        <ecNumber evidence="5">2.3.1.282</ecNumber>
    </recommendedName>
    <alternativeName>
        <fullName evidence="12">Acyltransferase PapA5</fullName>
    </alternativeName>
    <alternativeName>
        <fullName evidence="10">Phthiocerol/phthiodiolone O-acyltransferase</fullName>
    </alternativeName>
    <alternativeName>
        <fullName evidence="11">Polyketide synthase-associated protein A5</fullName>
    </alternativeName>
</protein>
<comment type="catalytic activity">
    <reaction evidence="1">
        <text>2 a mycocerosyl-[mycocerosic acid synthase] + a phthiocerol = a dimycocerosyl phthiocerol + 2 holo-[mycocerosic acid synthase].</text>
        <dbReference type="EC" id="2.3.1.282"/>
    </reaction>
</comment>
<evidence type="ECO:0000256" key="8">
    <source>
        <dbReference type="ARBA" id="ARBA00022679"/>
    </source>
</evidence>
<keyword evidence="8" id="KW-0808">Transferase</keyword>
<evidence type="ECO:0000256" key="7">
    <source>
        <dbReference type="ARBA" id="ARBA00022516"/>
    </source>
</evidence>
<keyword evidence="9" id="KW-0012">Acyltransferase</keyword>
<evidence type="ECO:0000256" key="11">
    <source>
        <dbReference type="ARBA" id="ARBA00032317"/>
    </source>
</evidence>
<organism evidence="14 15">
    <name type="scientific">Nocardia huaxiensis</name>
    <dbReference type="NCBI Taxonomy" id="2755382"/>
    <lineage>
        <taxon>Bacteria</taxon>
        <taxon>Bacillati</taxon>
        <taxon>Actinomycetota</taxon>
        <taxon>Actinomycetes</taxon>
        <taxon>Mycobacteriales</taxon>
        <taxon>Nocardiaceae</taxon>
        <taxon>Nocardia</taxon>
    </lineage>
</organism>
<evidence type="ECO:0000256" key="3">
    <source>
        <dbReference type="ARBA" id="ARBA00001907"/>
    </source>
</evidence>
<evidence type="ECO:0000313" key="15">
    <source>
        <dbReference type="Proteomes" id="UP000515512"/>
    </source>
</evidence>
<proteinExistence type="inferred from homology"/>
<evidence type="ECO:0000256" key="2">
    <source>
        <dbReference type="ARBA" id="ARBA00000625"/>
    </source>
</evidence>
<name>A0A7D6ZTD5_9NOCA</name>
<feature type="domain" description="Phthiocerol/phthiodiolone dimycocerosyl transferase C-terminal" evidence="13">
    <location>
        <begin position="203"/>
        <end position="396"/>
    </location>
</feature>
<evidence type="ECO:0000256" key="5">
    <source>
        <dbReference type="ARBA" id="ARBA00012866"/>
    </source>
</evidence>
<dbReference type="Pfam" id="PF16911">
    <property type="entry name" value="PapA_C"/>
    <property type="match status" value="1"/>
</dbReference>
<evidence type="ECO:0000256" key="1">
    <source>
        <dbReference type="ARBA" id="ARBA00000026"/>
    </source>
</evidence>
<gene>
    <name evidence="14" type="ORF">H0264_22540</name>
</gene>
<evidence type="ECO:0000259" key="13">
    <source>
        <dbReference type="Pfam" id="PF16911"/>
    </source>
</evidence>
<keyword evidence="15" id="KW-1185">Reference proteome</keyword>
<dbReference type="AlphaFoldDB" id="A0A7D6ZTD5"/>
<evidence type="ECO:0000256" key="12">
    <source>
        <dbReference type="ARBA" id="ARBA00033407"/>
    </source>
</evidence>
<dbReference type="RefSeq" id="WP_181579377.1">
    <property type="nucleotide sequence ID" value="NZ_CP059399.1"/>
</dbReference>
<dbReference type="KEGG" id="nhu:H0264_22540"/>
<comment type="catalytic activity">
    <reaction evidence="3">
        <text>2 a mycocerosyl-[mycocerosic acid synthase] + a phthiodiolone = a dimycocerosyl phthiodiolone + 2 holo-[mycocerosic acid synthase].</text>
        <dbReference type="EC" id="2.3.1.282"/>
    </reaction>
</comment>
<evidence type="ECO:0000256" key="9">
    <source>
        <dbReference type="ARBA" id="ARBA00023315"/>
    </source>
</evidence>
<sequence>MSAGRIRSLAPSEQIFAMAGAYIGYSVRVRGELDIAALTTAFALLRRRYPVLAAVLEPEGGGHAIVARPGPLPGVVVTTGEIGAPMSGVCADQTRALSGLHVALDGERAAVTLFTHHSIADGYHSFALLADLWSLYTDTVGGNPVDAIVWDYPQSLEQMLAERGIVKADNGIAAEPVEQGAAGETPAPVIPGPAVADRVFTSAAARFRLSADATAALLAYARSHETTLNGVVSAAIMRVESELRGIAPERIKYSYPVNLRTRVEPIVPDQAATDPLGFAEFVPSGDLTDLAALARAVTDALRKGLDSQEIHQAGLSFFDNMSAAIARLMQLPEDERPIAVVSTNWGLVPPLRSPAGLEFDDFRSVMNEPPFDPDAPIGPPGTWILSSFQDRLAIELRGPFDAETAQKRVAAVESVLLTLD</sequence>
<dbReference type="InterPro" id="IPR031641">
    <property type="entry name" value="PapA_C"/>
</dbReference>
<reference evidence="14 15" key="1">
    <citation type="submission" date="2020-07" db="EMBL/GenBank/DDBJ databases">
        <authorList>
            <person name="Zhuang K."/>
            <person name="Ran Y."/>
        </authorList>
    </citation>
    <scope>NUCLEOTIDE SEQUENCE [LARGE SCALE GENOMIC DNA]</scope>
    <source>
        <strain evidence="14 15">WCH-YHL-001</strain>
    </source>
</reference>
<keyword evidence="7" id="KW-0444">Lipid biosynthesis</keyword>
<comment type="similarity">
    <text evidence="4">Belongs to the acyltransferase PapA5 family.</text>
</comment>
<dbReference type="SUPFAM" id="SSF52777">
    <property type="entry name" value="CoA-dependent acyltransferases"/>
    <property type="match status" value="2"/>
</dbReference>
<evidence type="ECO:0000313" key="14">
    <source>
        <dbReference type="EMBL" id="QLY28169.1"/>
    </source>
</evidence>
<dbReference type="GO" id="GO:0016746">
    <property type="term" value="F:acyltransferase activity"/>
    <property type="evidence" value="ECO:0007669"/>
    <property type="project" value="UniProtKB-KW"/>
</dbReference>
<dbReference type="Gene3D" id="3.30.559.30">
    <property type="entry name" value="Nonribosomal peptide synthetase, condensation domain"/>
    <property type="match status" value="1"/>
</dbReference>
<dbReference type="EC" id="2.3.1.282" evidence="5"/>